<organism evidence="1 2">
    <name type="scientific">Solanum commersonii</name>
    <name type="common">Commerson's wild potato</name>
    <name type="synonym">Commerson's nightshade</name>
    <dbReference type="NCBI Taxonomy" id="4109"/>
    <lineage>
        <taxon>Eukaryota</taxon>
        <taxon>Viridiplantae</taxon>
        <taxon>Streptophyta</taxon>
        <taxon>Embryophyta</taxon>
        <taxon>Tracheophyta</taxon>
        <taxon>Spermatophyta</taxon>
        <taxon>Magnoliopsida</taxon>
        <taxon>eudicotyledons</taxon>
        <taxon>Gunneridae</taxon>
        <taxon>Pentapetalae</taxon>
        <taxon>asterids</taxon>
        <taxon>lamiids</taxon>
        <taxon>Solanales</taxon>
        <taxon>Solanaceae</taxon>
        <taxon>Solanoideae</taxon>
        <taxon>Solaneae</taxon>
        <taxon>Solanum</taxon>
    </lineage>
</organism>
<comment type="caution">
    <text evidence="1">The sequence shown here is derived from an EMBL/GenBank/DDBJ whole genome shotgun (WGS) entry which is preliminary data.</text>
</comment>
<dbReference type="AlphaFoldDB" id="A0A9J5WNC4"/>
<evidence type="ECO:0008006" key="3">
    <source>
        <dbReference type="Google" id="ProtNLM"/>
    </source>
</evidence>
<dbReference type="GO" id="GO:0003676">
    <property type="term" value="F:nucleic acid binding"/>
    <property type="evidence" value="ECO:0007669"/>
    <property type="project" value="InterPro"/>
</dbReference>
<dbReference type="GO" id="GO:0008270">
    <property type="term" value="F:zinc ion binding"/>
    <property type="evidence" value="ECO:0007669"/>
    <property type="project" value="InterPro"/>
</dbReference>
<dbReference type="InterPro" id="IPR036875">
    <property type="entry name" value="Znf_CCHC_sf"/>
</dbReference>
<gene>
    <name evidence="1" type="ORF">H5410_056821</name>
</gene>
<dbReference type="Proteomes" id="UP000824120">
    <property type="component" value="Chromosome 11"/>
</dbReference>
<proteinExistence type="predicted"/>
<dbReference type="EMBL" id="JACXVP010000011">
    <property type="protein sequence ID" value="KAG5576687.1"/>
    <property type="molecule type" value="Genomic_DNA"/>
</dbReference>
<dbReference type="OrthoDB" id="1764496at2759"/>
<dbReference type="SUPFAM" id="SSF57756">
    <property type="entry name" value="Retrovirus zinc finger-like domains"/>
    <property type="match status" value="1"/>
</dbReference>
<evidence type="ECO:0000313" key="2">
    <source>
        <dbReference type="Proteomes" id="UP000824120"/>
    </source>
</evidence>
<protein>
    <recommendedName>
        <fullName evidence="3">CCHC-type domain-containing protein</fullName>
    </recommendedName>
</protein>
<name>A0A9J5WNC4_SOLCO</name>
<reference evidence="1 2" key="1">
    <citation type="submission" date="2020-09" db="EMBL/GenBank/DDBJ databases">
        <title>De no assembly of potato wild relative species, Solanum commersonii.</title>
        <authorList>
            <person name="Cho K."/>
        </authorList>
    </citation>
    <scope>NUCLEOTIDE SEQUENCE [LARGE SCALE GENOMIC DNA]</scope>
    <source>
        <strain evidence="1">LZ3.2</strain>
        <tissue evidence="1">Leaf</tissue>
    </source>
</reference>
<accession>A0A9J5WNC4</accession>
<keyword evidence="2" id="KW-1185">Reference proteome</keyword>
<sequence length="371" mass="43640">MKRLKCNIQFFKWFECTEKLDNQKESVVEYKIPPLEEISLPVDGRIVTASAFKIDIVDTKGEPTIKDIKRILQLNNYTNQLLYVVSNQILEADNKSIFKDKPSLSYNGKNKKIETPIFNLPEFSNEKFPRKSKLDNSNTDTCWNCGKTRHHARDYRAPNKKKDKINMLELEYETKNKLYSILDENQTSSERSSSEDDQLNMIYSSADYECGGAVCTCQDHSFIVINSNSKEVFFDMVEHIEDPDYKKKYLIALKDRIFNQQSDEHTIKPFSTTNVLPILALDKEYEGFGVPYILKPCYTNQNYVETEEPLKTRRSSAHPIPLSTSYRPQTYNWYDYKAAWYNFMYLRPNTHTWSTKYLEDMKSAVIPRWFY</sequence>
<evidence type="ECO:0000313" key="1">
    <source>
        <dbReference type="EMBL" id="KAG5576687.1"/>
    </source>
</evidence>